<evidence type="ECO:0000259" key="4">
    <source>
        <dbReference type="SMART" id="SM00822"/>
    </source>
</evidence>
<dbReference type="InterPro" id="IPR036291">
    <property type="entry name" value="NAD(P)-bd_dom_sf"/>
</dbReference>
<dbReference type="GO" id="GO:0016616">
    <property type="term" value="F:oxidoreductase activity, acting on the CH-OH group of donors, NAD or NADP as acceptor"/>
    <property type="evidence" value="ECO:0007669"/>
    <property type="project" value="UniProtKB-ARBA"/>
</dbReference>
<feature type="domain" description="Ketoreductase" evidence="4">
    <location>
        <begin position="238"/>
        <end position="416"/>
    </location>
</feature>
<accession>A0A166Y9M2</accession>
<keyword evidence="6" id="KW-1185">Reference proteome</keyword>
<dbReference type="PANTHER" id="PTHR43008">
    <property type="entry name" value="BENZIL REDUCTASE"/>
    <property type="match status" value="1"/>
</dbReference>
<comment type="caution">
    <text evidence="5">The sequence shown here is derived from an EMBL/GenBank/DDBJ whole genome shotgun (WGS) entry which is preliminary data.</text>
</comment>
<dbReference type="SUPFAM" id="SSF51735">
    <property type="entry name" value="NAD(P)-binding Rossmann-fold domains"/>
    <property type="match status" value="1"/>
</dbReference>
<gene>
    <name evidence="5" type="ORF">NOR_07470</name>
</gene>
<dbReference type="Proteomes" id="UP000243498">
    <property type="component" value="Unassembled WGS sequence"/>
</dbReference>
<sequence>MCKYDDPSNQSPISMAKSDYPLELASGDWAYVSTTQLLSMLTYTHRGQLPPDSQGNTIPRDAVWTRINRRLMSVELLQKAGVRYEAREEFVAILGAVTGAQIVELVEYSTVTRQHRSGFTHGERCQSAQTRSNTRRSARCPSASKAESDDDVREDSRFEYKYRNKDKVNEYQATGSKQDLGPGDTTGCSGSRPQDSRLGTSKMASPSRSTKGELAVTTLSIVGSVASVTASRIMTNPKVFIVTGASKGLGAAIARCLLGQSHRVVLAARSAGPLEAFKEAFPDQVEFVAGDMTSADMPEKLTSLAVTSFGRLDGLVINHGLLLSCRLENIAIDTFKKSYDVNVFSCLAMVLSALDQLRKTKGCVVWVSSGAALNPYSGWSAYGSSKAVLNSLSAHLAVEENDITSIAVNPGRIDTDMQEQIRSSGKESMSKQQYEDFVEVFEQGKLLKPEQPGDVIGKLVANPQRGWNSSELASYQE</sequence>
<name>A0A166Y9M2_METRR</name>
<keyword evidence="2" id="KW-0560">Oxidoreductase</keyword>
<dbReference type="InterPro" id="IPR002347">
    <property type="entry name" value="SDR_fam"/>
</dbReference>
<dbReference type="InterPro" id="IPR058348">
    <property type="entry name" value="DUF8035"/>
</dbReference>
<dbReference type="STRING" id="1081105.A0A166Y9M2"/>
<dbReference type="AlphaFoldDB" id="A0A166Y9M2"/>
<evidence type="ECO:0000256" key="2">
    <source>
        <dbReference type="ARBA" id="ARBA00023002"/>
    </source>
</evidence>
<evidence type="ECO:0000313" key="6">
    <source>
        <dbReference type="Proteomes" id="UP000243498"/>
    </source>
</evidence>
<feature type="region of interest" description="Disordered" evidence="3">
    <location>
        <begin position="116"/>
        <end position="158"/>
    </location>
</feature>
<dbReference type="SMART" id="SM00822">
    <property type="entry name" value="PKS_KR"/>
    <property type="match status" value="1"/>
</dbReference>
<dbReference type="Gene3D" id="3.40.50.720">
    <property type="entry name" value="NAD(P)-binding Rossmann-like Domain"/>
    <property type="match status" value="1"/>
</dbReference>
<dbReference type="PRINTS" id="PR00081">
    <property type="entry name" value="GDHRDH"/>
</dbReference>
<dbReference type="PANTHER" id="PTHR43008:SF8">
    <property type="entry name" value="BENZIL REDUCTASE ((S)-BENZOIN FORMING) IRC24"/>
    <property type="match status" value="1"/>
</dbReference>
<dbReference type="Pfam" id="PF00106">
    <property type="entry name" value="adh_short"/>
    <property type="match status" value="1"/>
</dbReference>
<feature type="compositionally biased region" description="Polar residues" evidence="3">
    <location>
        <begin position="186"/>
        <end position="209"/>
    </location>
</feature>
<organism evidence="5 6">
    <name type="scientific">Metarhizium rileyi (strain RCEF 4871)</name>
    <name type="common">Nomuraea rileyi</name>
    <dbReference type="NCBI Taxonomy" id="1649241"/>
    <lineage>
        <taxon>Eukaryota</taxon>
        <taxon>Fungi</taxon>
        <taxon>Dikarya</taxon>
        <taxon>Ascomycota</taxon>
        <taxon>Pezizomycotina</taxon>
        <taxon>Sordariomycetes</taxon>
        <taxon>Hypocreomycetidae</taxon>
        <taxon>Hypocreales</taxon>
        <taxon>Clavicipitaceae</taxon>
        <taxon>Metarhizium</taxon>
    </lineage>
</organism>
<dbReference type="OrthoDB" id="153074at2759"/>
<dbReference type="InterPro" id="IPR057326">
    <property type="entry name" value="KR_dom"/>
</dbReference>
<evidence type="ECO:0000313" key="5">
    <source>
        <dbReference type="EMBL" id="OAA36670.1"/>
    </source>
</evidence>
<protein>
    <submittedName>
        <fullName evidence="5">Short-chain dehydrogenase</fullName>
    </submittedName>
</protein>
<proteinExistence type="inferred from homology"/>
<evidence type="ECO:0000256" key="1">
    <source>
        <dbReference type="ARBA" id="ARBA00006484"/>
    </source>
</evidence>
<feature type="region of interest" description="Disordered" evidence="3">
    <location>
        <begin position="171"/>
        <end position="211"/>
    </location>
</feature>
<reference evidence="5 6" key="1">
    <citation type="journal article" date="2016" name="Genome Biol. Evol.">
        <title>Divergent and convergent evolution of fungal pathogenicity.</title>
        <authorList>
            <person name="Shang Y."/>
            <person name="Xiao G."/>
            <person name="Zheng P."/>
            <person name="Cen K."/>
            <person name="Zhan S."/>
            <person name="Wang C."/>
        </authorList>
    </citation>
    <scope>NUCLEOTIDE SEQUENCE [LARGE SCALE GENOMIC DNA]</scope>
    <source>
        <strain evidence="5 6">RCEF 4871</strain>
    </source>
</reference>
<evidence type="ECO:0000256" key="3">
    <source>
        <dbReference type="SAM" id="MobiDB-lite"/>
    </source>
</evidence>
<comment type="similarity">
    <text evidence="1">Belongs to the short-chain dehydrogenases/reductases (SDR) family.</text>
</comment>
<dbReference type="GO" id="GO:0050664">
    <property type="term" value="F:oxidoreductase activity, acting on NAD(P)H, oxygen as acceptor"/>
    <property type="evidence" value="ECO:0007669"/>
    <property type="project" value="TreeGrafter"/>
</dbReference>
<dbReference type="Pfam" id="PF26118">
    <property type="entry name" value="DUF8035"/>
    <property type="match status" value="1"/>
</dbReference>
<dbReference type="EMBL" id="AZHC01000034">
    <property type="protein sequence ID" value="OAA36670.1"/>
    <property type="molecule type" value="Genomic_DNA"/>
</dbReference>